<dbReference type="GO" id="GO:0009904">
    <property type="term" value="P:chloroplast accumulation movement"/>
    <property type="evidence" value="ECO:0007669"/>
    <property type="project" value="TreeGrafter"/>
</dbReference>
<sequence>MSMKQVGMDRGEFDNRRRIGSVKAAINLYGEGIHEGNSSLKKPQMDFPEKHSSRTRELHLARRDIGRFNESRRVAESVKAQAESELFSTKKTLRDLRSRIDESNLTAKQQMRNMEKLKKPERGNKEWALAVGNIENNQYAEVMRELEYVKQELSKLKLDMASVLEKKMRAERETEASSSKMRSYLSSVVALEKEIEEVNEEQVLVELARIEAFKEFRAIEAQRKKEANQYSSAMEESRKKMIDIMPEIDRAKELESKLAATTSDVNVLQSELMLVKEMDRRVKRNEASFRKGEELDSPSLLFSVTEELEAAKKELASIREEGFQFMASMDIIRNELKHVSEETARLNKTEGKADLTVQNLNSKLLRAKAKLEAASAAEEKAKAIVSNISLTLEQLKTEAEAAKKERELISEEAANIKAEVQKTESEIDLAEERLQAAIQELEDVKSSEAIALENLKNLIDNTMRARASASQHSSTITISTFEYEYLTGHAVGAEEIADKKIAAAQAWIEALKASEREILMKTELAHRKIGELMVAEEQETNRKESSLSAERVVERELKNWKQKSKKNVEAEAAIARKSVNKSGNSTPARRAKFRKSASPAVRLMPRSTSYTIRRRKKLMPNLAKFFSSKRIERDV</sequence>
<feature type="coiled-coil region" evidence="3">
    <location>
        <begin position="139"/>
        <end position="208"/>
    </location>
</feature>
<reference evidence="5" key="1">
    <citation type="submission" date="2019-08" db="EMBL/GenBank/DDBJ databases">
        <title>Reference gene set and small RNA set construction with multiple tissues from Davidia involucrata Baill.</title>
        <authorList>
            <person name="Yang H."/>
            <person name="Zhou C."/>
            <person name="Li G."/>
            <person name="Wang J."/>
            <person name="Gao P."/>
            <person name="Wang M."/>
            <person name="Wang R."/>
            <person name="Zhao Y."/>
        </authorList>
    </citation>
    <scope>NUCLEOTIDE SEQUENCE</scope>
    <source>
        <tissue evidence="5">Mixed with DoveR01_LX</tissue>
    </source>
</reference>
<keyword evidence="2 3" id="KW-0175">Coiled coil</keyword>
<evidence type="ECO:0000256" key="1">
    <source>
        <dbReference type="ARBA" id="ARBA00005485"/>
    </source>
</evidence>
<dbReference type="Pfam" id="PF05701">
    <property type="entry name" value="WEMBL"/>
    <property type="match status" value="1"/>
</dbReference>
<evidence type="ECO:0000256" key="4">
    <source>
        <dbReference type="SAM" id="MobiDB-lite"/>
    </source>
</evidence>
<comment type="similarity">
    <text evidence="1">Belongs to the WEB family.</text>
</comment>
<accession>A0A5B7AMA1</accession>
<feature type="coiled-coil region" evidence="3">
    <location>
        <begin position="79"/>
        <end position="113"/>
    </location>
</feature>
<evidence type="ECO:0008006" key="6">
    <source>
        <dbReference type="Google" id="ProtNLM"/>
    </source>
</evidence>
<feature type="compositionally biased region" description="Basic and acidic residues" evidence="4">
    <location>
        <begin position="43"/>
        <end position="55"/>
    </location>
</feature>
<feature type="region of interest" description="Disordered" evidence="4">
    <location>
        <begin position="579"/>
        <end position="607"/>
    </location>
</feature>
<dbReference type="EMBL" id="GHES01027373">
    <property type="protein sequence ID" value="MPA57932.1"/>
    <property type="molecule type" value="Transcribed_RNA"/>
</dbReference>
<evidence type="ECO:0000256" key="2">
    <source>
        <dbReference type="ARBA" id="ARBA00023054"/>
    </source>
</evidence>
<dbReference type="GO" id="GO:0009903">
    <property type="term" value="P:chloroplast avoidance movement"/>
    <property type="evidence" value="ECO:0007669"/>
    <property type="project" value="TreeGrafter"/>
</dbReference>
<evidence type="ECO:0000256" key="3">
    <source>
        <dbReference type="SAM" id="Coils"/>
    </source>
</evidence>
<dbReference type="PANTHER" id="PTHR32054">
    <property type="entry name" value="HEAVY CHAIN, PUTATIVE, EXPRESSED-RELATED-RELATED"/>
    <property type="match status" value="1"/>
</dbReference>
<dbReference type="AlphaFoldDB" id="A0A5B7AMA1"/>
<organism evidence="5">
    <name type="scientific">Davidia involucrata</name>
    <name type="common">Dove tree</name>
    <dbReference type="NCBI Taxonomy" id="16924"/>
    <lineage>
        <taxon>Eukaryota</taxon>
        <taxon>Viridiplantae</taxon>
        <taxon>Streptophyta</taxon>
        <taxon>Embryophyta</taxon>
        <taxon>Tracheophyta</taxon>
        <taxon>Spermatophyta</taxon>
        <taxon>Magnoliopsida</taxon>
        <taxon>eudicotyledons</taxon>
        <taxon>Gunneridae</taxon>
        <taxon>Pentapetalae</taxon>
        <taxon>asterids</taxon>
        <taxon>Cornales</taxon>
        <taxon>Nyssaceae</taxon>
        <taxon>Davidia</taxon>
    </lineage>
</organism>
<dbReference type="InterPro" id="IPR008545">
    <property type="entry name" value="Web"/>
</dbReference>
<dbReference type="PANTHER" id="PTHR32054:SF2">
    <property type="entry name" value="PROTEIN PLASTID MOVEMENT IMPAIRED 2"/>
    <property type="match status" value="1"/>
</dbReference>
<gene>
    <name evidence="5" type="ORF">Din_027373</name>
</gene>
<proteinExistence type="inferred from homology"/>
<evidence type="ECO:0000313" key="5">
    <source>
        <dbReference type="EMBL" id="MPA57932.1"/>
    </source>
</evidence>
<feature type="region of interest" description="Disordered" evidence="4">
    <location>
        <begin position="35"/>
        <end position="55"/>
    </location>
</feature>
<feature type="coiled-coil region" evidence="3">
    <location>
        <begin position="357"/>
        <end position="472"/>
    </location>
</feature>
<protein>
    <recommendedName>
        <fullName evidence="6">Protein PLASTID MOVEMENT IMPAIRED 2</fullName>
    </recommendedName>
</protein>
<dbReference type="GO" id="GO:0005829">
    <property type="term" value="C:cytosol"/>
    <property type="evidence" value="ECO:0007669"/>
    <property type="project" value="TreeGrafter"/>
</dbReference>
<name>A0A5B7AMA1_DAVIN</name>